<keyword evidence="2" id="KW-0963">Cytoplasm</keyword>
<dbReference type="NCBIfam" id="TIGR03652">
    <property type="entry name" value="FeS_repair_RIC"/>
    <property type="match status" value="1"/>
</dbReference>
<keyword evidence="7" id="KW-1185">Reference proteome</keyword>
<dbReference type="Gene3D" id="1.20.120.520">
    <property type="entry name" value="nmb1532 protein domain like"/>
    <property type="match status" value="1"/>
</dbReference>
<dbReference type="InterPro" id="IPR019903">
    <property type="entry name" value="RIC_family"/>
</dbReference>
<dbReference type="KEGG" id="bgok:Pr1d_24800"/>
<dbReference type="CDD" id="cd12108">
    <property type="entry name" value="Hr-like"/>
    <property type="match status" value="1"/>
</dbReference>
<comment type="subcellular location">
    <subcellularLocation>
        <location evidence="1">Cytoplasm</location>
    </subcellularLocation>
</comment>
<evidence type="ECO:0000256" key="1">
    <source>
        <dbReference type="ARBA" id="ARBA00004496"/>
    </source>
</evidence>
<sequence>MELSLTQTNLSSSVGSWVAQHPQTSRVFESLNIDYCCGGGKPLAQACLDRKLDPHQVLEKIEQVIHQIDDTTQDWLTASLSDLSDHIEQTHHAYLKTELPRLNGLIAKVVNAHGATHEELPQIQQVFTNLHQELEPHMFKEEMVLFPAIRQLEQSQENPSFVFGTVANPIRAMEQEHDNAGDGLAQIRELTQEYAVPKGACNTYRAMLDGLRELELDMHQHIHKENNVLFPRAIELEESRAVAAK</sequence>
<dbReference type="AlphaFoldDB" id="A0A5B9QE24"/>
<reference evidence="6 7" key="1">
    <citation type="submission" date="2019-08" db="EMBL/GenBank/DDBJ databases">
        <title>Deep-cultivation of Planctomycetes and their phenomic and genomic characterization uncovers novel biology.</title>
        <authorList>
            <person name="Wiegand S."/>
            <person name="Jogler M."/>
            <person name="Boedeker C."/>
            <person name="Pinto D."/>
            <person name="Vollmers J."/>
            <person name="Rivas-Marin E."/>
            <person name="Kohn T."/>
            <person name="Peeters S.H."/>
            <person name="Heuer A."/>
            <person name="Rast P."/>
            <person name="Oberbeckmann S."/>
            <person name="Bunk B."/>
            <person name="Jeske O."/>
            <person name="Meyerdierks A."/>
            <person name="Storesund J.E."/>
            <person name="Kallscheuer N."/>
            <person name="Luecker S."/>
            <person name="Lage O.M."/>
            <person name="Pohl T."/>
            <person name="Merkel B.J."/>
            <person name="Hornburger P."/>
            <person name="Mueller R.-W."/>
            <person name="Bruemmer F."/>
            <person name="Labrenz M."/>
            <person name="Spormann A.M."/>
            <person name="Op den Camp H."/>
            <person name="Overmann J."/>
            <person name="Amann R."/>
            <person name="Jetten M.S.M."/>
            <person name="Mascher T."/>
            <person name="Medema M.H."/>
            <person name="Devos D.P."/>
            <person name="Kaster A.-K."/>
            <person name="Ovreas L."/>
            <person name="Rohde M."/>
            <person name="Galperin M.Y."/>
            <person name="Jogler C."/>
        </authorList>
    </citation>
    <scope>NUCLEOTIDE SEQUENCE [LARGE SCALE GENOMIC DNA]</scope>
    <source>
        <strain evidence="6 7">Pr1d</strain>
    </source>
</reference>
<dbReference type="GO" id="GO:0005737">
    <property type="term" value="C:cytoplasm"/>
    <property type="evidence" value="ECO:0007669"/>
    <property type="project" value="UniProtKB-SubCell"/>
</dbReference>
<gene>
    <name evidence="6" type="primary">ytfE</name>
    <name evidence="6" type="ORF">Pr1d_24800</name>
</gene>
<protein>
    <submittedName>
        <fullName evidence="6">Iron-sulfur cluster repair protein YtfE</fullName>
    </submittedName>
</protein>
<dbReference type="PANTHER" id="PTHR36438">
    <property type="entry name" value="IRON-SULFUR CLUSTER REPAIR PROTEIN YTFE"/>
    <property type="match status" value="1"/>
</dbReference>
<proteinExistence type="predicted"/>
<dbReference type="GO" id="GO:0046872">
    <property type="term" value="F:metal ion binding"/>
    <property type="evidence" value="ECO:0007669"/>
    <property type="project" value="UniProtKB-KW"/>
</dbReference>
<evidence type="ECO:0000259" key="5">
    <source>
        <dbReference type="Pfam" id="PF01814"/>
    </source>
</evidence>
<accession>A0A5B9QE24</accession>
<evidence type="ECO:0000256" key="2">
    <source>
        <dbReference type="ARBA" id="ARBA00022490"/>
    </source>
</evidence>
<dbReference type="EMBL" id="CP042913">
    <property type="protein sequence ID" value="QEG35186.1"/>
    <property type="molecule type" value="Genomic_DNA"/>
</dbReference>
<evidence type="ECO:0000256" key="4">
    <source>
        <dbReference type="ARBA" id="ARBA00023004"/>
    </source>
</evidence>
<keyword evidence="4" id="KW-0408">Iron</keyword>
<dbReference type="PANTHER" id="PTHR36438:SF1">
    <property type="entry name" value="IRON-SULFUR CLUSTER REPAIR PROTEIN YTFE"/>
    <property type="match status" value="1"/>
</dbReference>
<feature type="domain" description="Hemerythrin-like" evidence="5">
    <location>
        <begin position="90"/>
        <end position="233"/>
    </location>
</feature>
<name>A0A5B9QE24_9BACT</name>
<dbReference type="InterPro" id="IPR012312">
    <property type="entry name" value="Hemerythrin-like"/>
</dbReference>
<dbReference type="Proteomes" id="UP000323917">
    <property type="component" value="Chromosome"/>
</dbReference>
<dbReference type="OrthoDB" id="9797132at2"/>
<keyword evidence="3" id="KW-0479">Metal-binding</keyword>
<dbReference type="Pfam" id="PF01814">
    <property type="entry name" value="Hemerythrin"/>
    <property type="match status" value="1"/>
</dbReference>
<organism evidence="6 7">
    <name type="scientific">Bythopirellula goksoeyrii</name>
    <dbReference type="NCBI Taxonomy" id="1400387"/>
    <lineage>
        <taxon>Bacteria</taxon>
        <taxon>Pseudomonadati</taxon>
        <taxon>Planctomycetota</taxon>
        <taxon>Planctomycetia</taxon>
        <taxon>Pirellulales</taxon>
        <taxon>Lacipirellulaceae</taxon>
        <taxon>Bythopirellula</taxon>
    </lineage>
</organism>
<evidence type="ECO:0000313" key="7">
    <source>
        <dbReference type="Proteomes" id="UP000323917"/>
    </source>
</evidence>
<evidence type="ECO:0000313" key="6">
    <source>
        <dbReference type="EMBL" id="QEG35186.1"/>
    </source>
</evidence>
<dbReference type="Pfam" id="PF04405">
    <property type="entry name" value="ScdA_N"/>
    <property type="match status" value="1"/>
</dbReference>
<evidence type="ECO:0000256" key="3">
    <source>
        <dbReference type="ARBA" id="ARBA00022723"/>
    </source>
</evidence>